<name>A0A0F7L0P6_9VIRU</name>
<keyword evidence="1" id="KW-1133">Transmembrane helix</keyword>
<proteinExistence type="predicted"/>
<feature type="transmembrane region" description="Helical" evidence="1">
    <location>
        <begin position="95"/>
        <end position="113"/>
    </location>
</feature>
<protein>
    <recommendedName>
        <fullName evidence="3">Transmembrane protein</fullName>
    </recommendedName>
</protein>
<feature type="transmembrane region" description="Helical" evidence="1">
    <location>
        <begin position="49"/>
        <end position="74"/>
    </location>
</feature>
<reference evidence="2" key="2">
    <citation type="submission" date="2015-03" db="EMBL/GenBank/DDBJ databases">
        <authorList>
            <person name="Chow C.-E.T."/>
            <person name="Winget D.M."/>
            <person name="White R.A.III."/>
            <person name="Hallam S.J."/>
            <person name="Suttle C.A."/>
        </authorList>
    </citation>
    <scope>NUCLEOTIDE SEQUENCE</scope>
    <source>
        <strain evidence="2">Anoxic3_4</strain>
    </source>
</reference>
<evidence type="ECO:0008006" key="3">
    <source>
        <dbReference type="Google" id="ProtNLM"/>
    </source>
</evidence>
<keyword evidence="1" id="KW-0812">Transmembrane</keyword>
<evidence type="ECO:0000313" key="2">
    <source>
        <dbReference type="EMBL" id="AKH46119.1"/>
    </source>
</evidence>
<evidence type="ECO:0000256" key="1">
    <source>
        <dbReference type="SAM" id="Phobius"/>
    </source>
</evidence>
<sequence length="115" mass="12747">MRPDWRAASKAISAVFERNDWSTSLPLSWRLRESDRDIKLSKYSATVSAITPGFLCFVLNCSPVMVFFVAVLMATVRLRFASCAAFRSFRAPLKSALSLSTFSIISCAVISFIPA</sequence>
<organism evidence="2">
    <name type="scientific">uncultured marine virus</name>
    <dbReference type="NCBI Taxonomy" id="186617"/>
    <lineage>
        <taxon>Viruses</taxon>
        <taxon>environmental samples</taxon>
    </lineage>
</organism>
<keyword evidence="1" id="KW-0472">Membrane</keyword>
<accession>A0A0F7L0P6</accession>
<dbReference type="EMBL" id="KR029579">
    <property type="protein sequence ID" value="AKH46119.1"/>
    <property type="molecule type" value="Genomic_DNA"/>
</dbReference>
<reference evidence="2" key="1">
    <citation type="journal article" date="2015" name="Front. Microbiol.">
        <title>Combining genomic sequencing methods to explore viral diversity and reveal potential virus-host interactions.</title>
        <authorList>
            <person name="Chow C.E."/>
            <person name="Winget D.M."/>
            <person name="White R.A.III."/>
            <person name="Hallam S.J."/>
            <person name="Suttle C.A."/>
        </authorList>
    </citation>
    <scope>NUCLEOTIDE SEQUENCE</scope>
    <source>
        <strain evidence="2">Anoxic3_4</strain>
    </source>
</reference>